<dbReference type="InterPro" id="IPR008927">
    <property type="entry name" value="6-PGluconate_DH-like_C_sf"/>
</dbReference>
<dbReference type="Gene3D" id="3.40.50.720">
    <property type="entry name" value="NAD(P)-binding Rossmann-like Domain"/>
    <property type="match status" value="1"/>
</dbReference>
<feature type="domain" description="6-phosphogluconate dehydrogenase NADP-binding" evidence="1">
    <location>
        <begin position="68"/>
        <end position="219"/>
    </location>
</feature>
<accession>A0ABV4CGR9</accession>
<comment type="caution">
    <text evidence="3">The sequence shown here is derived from an EMBL/GenBank/DDBJ whole genome shotgun (WGS) entry which is preliminary data.</text>
</comment>
<dbReference type="SUPFAM" id="SSF48179">
    <property type="entry name" value="6-phosphogluconate dehydrogenase C-terminal domain-like"/>
    <property type="match status" value="1"/>
</dbReference>
<evidence type="ECO:0000259" key="1">
    <source>
        <dbReference type="Pfam" id="PF03446"/>
    </source>
</evidence>
<sequence>MPLPDQVPAHQLGLLRIVLGQHDMRAHRAIIGRPPGGSRRNDQRRRRAPVACWVPRREHEHEEVWMTTVAFLGTGAMGAPMVRNLLRAGFTVRVWNRTRTKAEALAEDGAVVADSPSEAARDADVLVTMLIDGEATAGAGREAVGALGDEALWLQMGTIGVRGMAQVVPVASGVHLVDAPVLGTVRPAEQGTLTVLAAAPEAVRDRARQVFDALGRTMWVGADAAGAAGTRLKLATNAWVLALTNAVGESMALADSLGVDPRDFLEALDGTPTDSPYAHVKGTAILDGDYAPSFTVRGAFKDATLIAEVTGGPLRLDVAEACRERFRRAVEAGHGDEDMAAAYFASFSGENAPRR</sequence>
<gene>
    <name evidence="3" type="ORF">AB8O55_09825</name>
</gene>
<dbReference type="Pfam" id="PF14833">
    <property type="entry name" value="NAD_binding_11"/>
    <property type="match status" value="1"/>
</dbReference>
<reference evidence="3 4" key="1">
    <citation type="submission" date="2024-08" db="EMBL/GenBank/DDBJ databases">
        <title>Genome mining of Saccharopolyspora cebuensis PGLac3 from Nigerian medicinal plant.</title>
        <authorList>
            <person name="Ezeobiora C.E."/>
            <person name="Igbokwe N.H."/>
            <person name="Amin D.H."/>
            <person name="Mendie U.E."/>
        </authorList>
    </citation>
    <scope>NUCLEOTIDE SEQUENCE [LARGE SCALE GENOMIC DNA]</scope>
    <source>
        <strain evidence="3 4">PGLac3</strain>
    </source>
</reference>
<dbReference type="InterPro" id="IPR006115">
    <property type="entry name" value="6PGDH_NADP-bd"/>
</dbReference>
<proteinExistence type="predicted"/>
<dbReference type="EMBL" id="JBGEHV010000013">
    <property type="protein sequence ID" value="MEY8039693.1"/>
    <property type="molecule type" value="Genomic_DNA"/>
</dbReference>
<dbReference type="GO" id="GO:0016491">
    <property type="term" value="F:oxidoreductase activity"/>
    <property type="evidence" value="ECO:0007669"/>
    <property type="project" value="UniProtKB-KW"/>
</dbReference>
<dbReference type="Gene3D" id="1.10.1040.10">
    <property type="entry name" value="N-(1-d-carboxylethyl)-l-norvaline Dehydrogenase, domain 2"/>
    <property type="match status" value="1"/>
</dbReference>
<name>A0ABV4CGR9_9PSEU</name>
<dbReference type="PANTHER" id="PTHR43580">
    <property type="entry name" value="OXIDOREDUCTASE GLYR1-RELATED"/>
    <property type="match status" value="1"/>
</dbReference>
<keyword evidence="3" id="KW-0560">Oxidoreductase</keyword>
<dbReference type="SUPFAM" id="SSF51735">
    <property type="entry name" value="NAD(P)-binding Rossmann-fold domains"/>
    <property type="match status" value="1"/>
</dbReference>
<dbReference type="InterPro" id="IPR051265">
    <property type="entry name" value="HIBADH-related_NP60_sf"/>
</dbReference>
<feature type="domain" description="3-hydroxyisobutyrate dehydrogenase-like NAD-binding" evidence="2">
    <location>
        <begin position="228"/>
        <end position="343"/>
    </location>
</feature>
<keyword evidence="4" id="KW-1185">Reference proteome</keyword>
<evidence type="ECO:0000313" key="4">
    <source>
        <dbReference type="Proteomes" id="UP001564626"/>
    </source>
</evidence>
<dbReference type="EC" id="1.1.-.-" evidence="3"/>
<dbReference type="Proteomes" id="UP001564626">
    <property type="component" value="Unassembled WGS sequence"/>
</dbReference>
<dbReference type="InterPro" id="IPR036291">
    <property type="entry name" value="NAD(P)-bd_dom_sf"/>
</dbReference>
<evidence type="ECO:0000259" key="2">
    <source>
        <dbReference type="Pfam" id="PF14833"/>
    </source>
</evidence>
<organism evidence="3 4">
    <name type="scientific">Saccharopolyspora cebuensis</name>
    <dbReference type="NCBI Taxonomy" id="418759"/>
    <lineage>
        <taxon>Bacteria</taxon>
        <taxon>Bacillati</taxon>
        <taxon>Actinomycetota</taxon>
        <taxon>Actinomycetes</taxon>
        <taxon>Pseudonocardiales</taxon>
        <taxon>Pseudonocardiaceae</taxon>
        <taxon>Saccharopolyspora</taxon>
    </lineage>
</organism>
<dbReference type="PANTHER" id="PTHR43580:SF2">
    <property type="entry name" value="CYTOKINE-LIKE NUCLEAR FACTOR N-PAC"/>
    <property type="match status" value="1"/>
</dbReference>
<dbReference type="InterPro" id="IPR029154">
    <property type="entry name" value="HIBADH-like_NADP-bd"/>
</dbReference>
<protein>
    <submittedName>
        <fullName evidence="3">NAD(P)-dependent oxidoreductase</fullName>
        <ecNumber evidence="3">1.1.-.-</ecNumber>
    </submittedName>
</protein>
<dbReference type="RefSeq" id="WP_369774724.1">
    <property type="nucleotide sequence ID" value="NZ_JBGEHV010000013.1"/>
</dbReference>
<dbReference type="InterPro" id="IPR013328">
    <property type="entry name" value="6PGD_dom2"/>
</dbReference>
<dbReference type="Pfam" id="PF03446">
    <property type="entry name" value="NAD_binding_2"/>
    <property type="match status" value="1"/>
</dbReference>
<evidence type="ECO:0000313" key="3">
    <source>
        <dbReference type="EMBL" id="MEY8039693.1"/>
    </source>
</evidence>